<dbReference type="Pfam" id="PF03576">
    <property type="entry name" value="Peptidase_S58"/>
    <property type="match status" value="1"/>
</dbReference>
<protein>
    <submittedName>
        <fullName evidence="2">L-aminopeptidase/D-esterase</fullName>
    </submittedName>
</protein>
<dbReference type="PANTHER" id="PTHR36512:SF3">
    <property type="entry name" value="BLR5678 PROTEIN"/>
    <property type="match status" value="1"/>
</dbReference>
<dbReference type="AlphaFoldDB" id="A0A1G9KQU3"/>
<keyword evidence="2" id="KW-0378">Hydrolase</keyword>
<dbReference type="RefSeq" id="WP_089758862.1">
    <property type="nucleotide sequence ID" value="NZ_FNGO01000005.1"/>
</dbReference>
<dbReference type="GO" id="GO:0004177">
    <property type="term" value="F:aminopeptidase activity"/>
    <property type="evidence" value="ECO:0007669"/>
    <property type="project" value="UniProtKB-KW"/>
</dbReference>
<reference evidence="2 3" key="1">
    <citation type="submission" date="2016-10" db="EMBL/GenBank/DDBJ databases">
        <authorList>
            <person name="de Groot N.N."/>
        </authorList>
    </citation>
    <scope>NUCLEOTIDE SEQUENCE [LARGE SCALE GENOMIC DNA]</scope>
    <source>
        <strain evidence="2 3">SLAS-1</strain>
    </source>
</reference>
<dbReference type="SUPFAM" id="SSF56266">
    <property type="entry name" value="DmpA/ArgJ-like"/>
    <property type="match status" value="1"/>
</dbReference>
<dbReference type="CDD" id="cd02252">
    <property type="entry name" value="nylC_like"/>
    <property type="match status" value="1"/>
</dbReference>
<dbReference type="InterPro" id="IPR016117">
    <property type="entry name" value="ArgJ-like_dom_sf"/>
</dbReference>
<dbReference type="STRING" id="321763.SAMN04488692_10573"/>
<keyword evidence="2" id="KW-0031">Aminopeptidase</keyword>
<dbReference type="InterPro" id="IPR005321">
    <property type="entry name" value="Peptidase_S58_DmpA"/>
</dbReference>
<evidence type="ECO:0000256" key="1">
    <source>
        <dbReference type="ARBA" id="ARBA00007068"/>
    </source>
</evidence>
<dbReference type="Gene3D" id="3.60.70.12">
    <property type="entry name" value="L-amino peptidase D-ALA esterase/amidase"/>
    <property type="match status" value="1"/>
</dbReference>
<name>A0A1G9KQU3_9FIRM</name>
<keyword evidence="2" id="KW-0645">Protease</keyword>
<accession>A0A1G9KQU3</accession>
<keyword evidence="3" id="KW-1185">Reference proteome</keyword>
<dbReference type="EMBL" id="FNGO01000005">
    <property type="protein sequence ID" value="SDL51685.1"/>
    <property type="molecule type" value="Genomic_DNA"/>
</dbReference>
<dbReference type="PANTHER" id="PTHR36512">
    <property type="entry name" value="D-AMINOPEPTIDASE"/>
    <property type="match status" value="1"/>
</dbReference>
<evidence type="ECO:0000313" key="3">
    <source>
        <dbReference type="Proteomes" id="UP000199476"/>
    </source>
</evidence>
<proteinExistence type="inferred from homology"/>
<sequence>MKPFTEVPGIEAGSAQDKEAGTGCTVILAGVEGAAAGVDVRGGAPGSREHALLSPDKSVERIHGLLFTGGSAYGLEAAGGVMHFLSERGIGYRTSAVPVPIVPASVIFDLNYGQPKAPGFDLAYEACYRAIQERPLQEGSRGAGTGATAGNALGQEYRMKSGMAGLSCQLKGGVKLGALAVVNCFGEILAENGDVIAGIYDRESEHFLNTMNVLENKQKEGEASGENTILGVVATDADLDPAEASRLAQITHNGLARAVRPAHSLVDGDTMYALSTGSRQIDLSLLGERAAELMAEVIRRAGRRAEKIFSADFVFGDL</sequence>
<organism evidence="2 3">
    <name type="scientific">Halarsenatibacter silvermanii</name>
    <dbReference type="NCBI Taxonomy" id="321763"/>
    <lineage>
        <taxon>Bacteria</taxon>
        <taxon>Bacillati</taxon>
        <taxon>Bacillota</taxon>
        <taxon>Clostridia</taxon>
        <taxon>Halanaerobiales</taxon>
        <taxon>Halarsenatibacteraceae</taxon>
        <taxon>Halarsenatibacter</taxon>
    </lineage>
</organism>
<evidence type="ECO:0000313" key="2">
    <source>
        <dbReference type="EMBL" id="SDL51685.1"/>
    </source>
</evidence>
<dbReference type="OrthoDB" id="9770388at2"/>
<dbReference type="Proteomes" id="UP000199476">
    <property type="component" value="Unassembled WGS sequence"/>
</dbReference>
<comment type="similarity">
    <text evidence="1">Belongs to the peptidase S58 family.</text>
</comment>
<gene>
    <name evidence="2" type="ORF">SAMN04488692_10573</name>
</gene>